<feature type="repeat" description="ANK" evidence="3">
    <location>
        <begin position="80"/>
        <end position="112"/>
    </location>
</feature>
<dbReference type="GO" id="GO:0085020">
    <property type="term" value="P:protein K6-linked ubiquitination"/>
    <property type="evidence" value="ECO:0007669"/>
    <property type="project" value="TreeGrafter"/>
</dbReference>
<dbReference type="PRINTS" id="PR01415">
    <property type="entry name" value="ANKYRIN"/>
</dbReference>
<dbReference type="AlphaFoldDB" id="A0A485L376"/>
<dbReference type="SUPFAM" id="SSF48403">
    <property type="entry name" value="Ankyrin repeat"/>
    <property type="match status" value="1"/>
</dbReference>
<accession>A0A485L376</accession>
<dbReference type="PROSITE" id="PS50088">
    <property type="entry name" value="ANK_REPEAT"/>
    <property type="match status" value="4"/>
</dbReference>
<protein>
    <submittedName>
        <fullName evidence="5">Aste57867_15099 protein</fullName>
    </submittedName>
</protein>
<dbReference type="Gene3D" id="1.25.40.20">
    <property type="entry name" value="Ankyrin repeat-containing domain"/>
    <property type="match status" value="1"/>
</dbReference>
<sequence length="181" mass="19737">MDDLHMEANAVEYPLHEAAREGNIASLKHILSLPRTNVNDIDQYGLTALHWACDHASDNTAALELLAAGADVNDIEQRLFKRRPIHFAALRGSVSMLKLLIEHGADVNACDGQGKTALHCAAHGGYQDVVTHLLDEQCDACVVTKEGQTALHLAMLNGQSSVGDYLRQRCPELEAMSRQVC</sequence>
<dbReference type="SMART" id="SM00248">
    <property type="entry name" value="ANK"/>
    <property type="match status" value="5"/>
</dbReference>
<gene>
    <name evidence="5" type="primary">Aste57867_15099</name>
    <name evidence="4" type="ORF">As57867_015043</name>
    <name evidence="5" type="ORF">ASTE57867_15099</name>
</gene>
<dbReference type="Proteomes" id="UP000332933">
    <property type="component" value="Unassembled WGS sequence"/>
</dbReference>
<reference evidence="5 6" key="1">
    <citation type="submission" date="2019-03" db="EMBL/GenBank/DDBJ databases">
        <authorList>
            <person name="Gaulin E."/>
            <person name="Dumas B."/>
        </authorList>
    </citation>
    <scope>NUCLEOTIDE SEQUENCE [LARGE SCALE GENOMIC DNA]</scope>
    <source>
        <strain evidence="5">CBS 568.67</strain>
    </source>
</reference>
<dbReference type="EMBL" id="VJMH01005622">
    <property type="protein sequence ID" value="KAF0693986.1"/>
    <property type="molecule type" value="Genomic_DNA"/>
</dbReference>
<feature type="repeat" description="ANK" evidence="3">
    <location>
        <begin position="44"/>
        <end position="77"/>
    </location>
</feature>
<dbReference type="PANTHER" id="PTHR24171:SF8">
    <property type="entry name" value="BRCA1-ASSOCIATED RING DOMAIN PROTEIN 1"/>
    <property type="match status" value="1"/>
</dbReference>
<evidence type="ECO:0000256" key="3">
    <source>
        <dbReference type="PROSITE-ProRule" id="PRU00023"/>
    </source>
</evidence>
<evidence type="ECO:0000313" key="5">
    <source>
        <dbReference type="EMBL" id="VFT91912.1"/>
    </source>
</evidence>
<dbReference type="GO" id="GO:0004842">
    <property type="term" value="F:ubiquitin-protein transferase activity"/>
    <property type="evidence" value="ECO:0007669"/>
    <property type="project" value="TreeGrafter"/>
</dbReference>
<name>A0A485L376_9STRA</name>
<evidence type="ECO:0000256" key="2">
    <source>
        <dbReference type="ARBA" id="ARBA00023043"/>
    </source>
</evidence>
<dbReference type="InterPro" id="IPR002110">
    <property type="entry name" value="Ankyrin_rpt"/>
</dbReference>
<keyword evidence="6" id="KW-1185">Reference proteome</keyword>
<evidence type="ECO:0000313" key="4">
    <source>
        <dbReference type="EMBL" id="KAF0693986.1"/>
    </source>
</evidence>
<reference evidence="4" key="2">
    <citation type="submission" date="2019-06" db="EMBL/GenBank/DDBJ databases">
        <title>Genomics analysis of Aphanomyces spp. identifies a new class of oomycete effector associated with host adaptation.</title>
        <authorList>
            <person name="Gaulin E."/>
        </authorList>
    </citation>
    <scope>NUCLEOTIDE SEQUENCE</scope>
    <source>
        <strain evidence="4">CBS 578.67</strain>
    </source>
</reference>
<dbReference type="PANTHER" id="PTHR24171">
    <property type="entry name" value="ANKYRIN REPEAT DOMAIN-CONTAINING PROTEIN 39-RELATED"/>
    <property type="match status" value="1"/>
</dbReference>
<feature type="repeat" description="ANK" evidence="3">
    <location>
        <begin position="146"/>
        <end position="178"/>
    </location>
</feature>
<dbReference type="PROSITE" id="PS50297">
    <property type="entry name" value="ANK_REP_REGION"/>
    <property type="match status" value="3"/>
</dbReference>
<dbReference type="EMBL" id="CAADRA010005643">
    <property type="protein sequence ID" value="VFT91912.1"/>
    <property type="molecule type" value="Genomic_DNA"/>
</dbReference>
<keyword evidence="1" id="KW-0677">Repeat</keyword>
<dbReference type="Pfam" id="PF12796">
    <property type="entry name" value="Ank_2"/>
    <property type="match status" value="2"/>
</dbReference>
<evidence type="ECO:0000256" key="1">
    <source>
        <dbReference type="ARBA" id="ARBA00022737"/>
    </source>
</evidence>
<feature type="repeat" description="ANK" evidence="3">
    <location>
        <begin position="113"/>
        <end position="145"/>
    </location>
</feature>
<proteinExistence type="predicted"/>
<dbReference type="OrthoDB" id="191399at2759"/>
<evidence type="ECO:0000313" key="6">
    <source>
        <dbReference type="Proteomes" id="UP000332933"/>
    </source>
</evidence>
<dbReference type="InterPro" id="IPR036770">
    <property type="entry name" value="Ankyrin_rpt-contain_sf"/>
</dbReference>
<keyword evidence="2 3" id="KW-0040">ANK repeat</keyword>
<organism evidence="5 6">
    <name type="scientific">Aphanomyces stellatus</name>
    <dbReference type="NCBI Taxonomy" id="120398"/>
    <lineage>
        <taxon>Eukaryota</taxon>
        <taxon>Sar</taxon>
        <taxon>Stramenopiles</taxon>
        <taxon>Oomycota</taxon>
        <taxon>Saprolegniomycetes</taxon>
        <taxon>Saprolegniales</taxon>
        <taxon>Verrucalvaceae</taxon>
        <taxon>Aphanomyces</taxon>
    </lineage>
</organism>